<dbReference type="InterPro" id="IPR007218">
    <property type="entry name" value="DNA_pol_delta_4"/>
</dbReference>
<dbReference type="InterPro" id="IPR050300">
    <property type="entry name" value="GDXG_lipolytic_enzyme"/>
</dbReference>
<evidence type="ECO:0000313" key="3">
    <source>
        <dbReference type="EMBL" id="EKC19968.1"/>
    </source>
</evidence>
<dbReference type="Pfam" id="PF04081">
    <property type="entry name" value="DNA_pol_delta_4"/>
    <property type="match status" value="1"/>
</dbReference>
<sequence>MILQQEPTNLPNWLLFEIHLVLKDSDQLPSTSTHDQAAVDSIDDLQILKNFDLTLEFGPCTGITRLERWERAQKHGLNPPDEVKDILLKNKDEEYQMWMLAINNQGIIKDHGDFIGVSGIIITDSIMVSRDPQRGSVAYNNYSCGTIPPLVVLVALFLYFYLDARVPEPIPEKFKVKVMDAMMKTYGHTVNVLVCLGITEPFSDFVRKIADWFVLTMVTGFPWGIAPYDPRLKITDTHIRDIRVKVYEPVSGLGRTDRPVLIYLHGGGWSLLSVDSYDPLMRKISSDSGTVVISVNYRLSPQYPFPVPLNDCLEVVEYVIENSKAMGIDKSRIAVGGDSAGGNMAAAISLRLKSKIAMQMLLVPSLQFVNFNTTAFNENTMYLNRSIHDPNSLMFVINYLGLEPKYLSYLRYNNHTSPAFKQSLQNEYADQTLWLPRRYVRDEKIRENMEQPMDTGDEELFERIKNVILDPLVSPLLADDEHLENLPYTYIMVCGYDFVRDDGIMFYERLNQIEEEAHLAYYPEAFHNALFFPHGPLKLNVGVRIVHDIVKTLKNVL</sequence>
<dbReference type="PANTHER" id="PTHR48081">
    <property type="entry name" value="AB HYDROLASE SUPERFAMILY PROTEIN C4A8.06C"/>
    <property type="match status" value="1"/>
</dbReference>
<keyword evidence="1" id="KW-0378">Hydrolase</keyword>
<dbReference type="EMBL" id="JH818292">
    <property type="protein sequence ID" value="EKC19968.1"/>
    <property type="molecule type" value="Genomic_DNA"/>
</dbReference>
<reference evidence="3" key="1">
    <citation type="journal article" date="2012" name="Nature">
        <title>The oyster genome reveals stress adaptation and complexity of shell formation.</title>
        <authorList>
            <person name="Zhang G."/>
            <person name="Fang X."/>
            <person name="Guo X."/>
            <person name="Li L."/>
            <person name="Luo R."/>
            <person name="Xu F."/>
            <person name="Yang P."/>
            <person name="Zhang L."/>
            <person name="Wang X."/>
            <person name="Qi H."/>
            <person name="Xiong Z."/>
            <person name="Que H."/>
            <person name="Xie Y."/>
            <person name="Holland P.W."/>
            <person name="Paps J."/>
            <person name="Zhu Y."/>
            <person name="Wu F."/>
            <person name="Chen Y."/>
            <person name="Wang J."/>
            <person name="Peng C."/>
            <person name="Meng J."/>
            <person name="Yang L."/>
            <person name="Liu J."/>
            <person name="Wen B."/>
            <person name="Zhang N."/>
            <person name="Huang Z."/>
            <person name="Zhu Q."/>
            <person name="Feng Y."/>
            <person name="Mount A."/>
            <person name="Hedgecock D."/>
            <person name="Xu Z."/>
            <person name="Liu Y."/>
            <person name="Domazet-Loso T."/>
            <person name="Du Y."/>
            <person name="Sun X."/>
            <person name="Zhang S."/>
            <person name="Liu B."/>
            <person name="Cheng P."/>
            <person name="Jiang X."/>
            <person name="Li J."/>
            <person name="Fan D."/>
            <person name="Wang W."/>
            <person name="Fu W."/>
            <person name="Wang T."/>
            <person name="Wang B."/>
            <person name="Zhang J."/>
            <person name="Peng Z."/>
            <person name="Li Y."/>
            <person name="Li N."/>
            <person name="Wang J."/>
            <person name="Chen M."/>
            <person name="He Y."/>
            <person name="Tan F."/>
            <person name="Song X."/>
            <person name="Zheng Q."/>
            <person name="Huang R."/>
            <person name="Yang H."/>
            <person name="Du X."/>
            <person name="Chen L."/>
            <person name="Yang M."/>
            <person name="Gaffney P.M."/>
            <person name="Wang S."/>
            <person name="Luo L."/>
            <person name="She Z."/>
            <person name="Ming Y."/>
            <person name="Huang W."/>
            <person name="Zhang S."/>
            <person name="Huang B."/>
            <person name="Zhang Y."/>
            <person name="Qu T."/>
            <person name="Ni P."/>
            <person name="Miao G."/>
            <person name="Wang J."/>
            <person name="Wang Q."/>
            <person name="Steinberg C.E."/>
            <person name="Wang H."/>
            <person name="Li N."/>
            <person name="Qian L."/>
            <person name="Zhang G."/>
            <person name="Li Y."/>
            <person name="Yang H."/>
            <person name="Liu X."/>
            <person name="Wang J."/>
            <person name="Yin Y."/>
            <person name="Wang J."/>
        </authorList>
    </citation>
    <scope>NUCLEOTIDE SEQUENCE [LARGE SCALE GENOMIC DNA]</scope>
    <source>
        <strain evidence="3">05x7-T-G4-1.051#20</strain>
    </source>
</reference>
<dbReference type="AlphaFoldDB" id="K1PEG5"/>
<dbReference type="Gene3D" id="3.40.50.1820">
    <property type="entry name" value="alpha/beta hydrolase"/>
    <property type="match status" value="1"/>
</dbReference>
<organism evidence="3">
    <name type="scientific">Magallana gigas</name>
    <name type="common">Pacific oyster</name>
    <name type="synonym">Crassostrea gigas</name>
    <dbReference type="NCBI Taxonomy" id="29159"/>
    <lineage>
        <taxon>Eukaryota</taxon>
        <taxon>Metazoa</taxon>
        <taxon>Spiralia</taxon>
        <taxon>Lophotrochozoa</taxon>
        <taxon>Mollusca</taxon>
        <taxon>Bivalvia</taxon>
        <taxon>Autobranchia</taxon>
        <taxon>Pteriomorphia</taxon>
        <taxon>Ostreida</taxon>
        <taxon>Ostreoidea</taxon>
        <taxon>Ostreidae</taxon>
        <taxon>Magallana</taxon>
    </lineage>
</organism>
<dbReference type="GO" id="GO:0006260">
    <property type="term" value="P:DNA replication"/>
    <property type="evidence" value="ECO:0007669"/>
    <property type="project" value="InterPro"/>
</dbReference>
<dbReference type="InterPro" id="IPR029058">
    <property type="entry name" value="AB_hydrolase_fold"/>
</dbReference>
<gene>
    <name evidence="3" type="ORF">CGI_10007130</name>
</gene>
<dbReference type="SUPFAM" id="SSF53474">
    <property type="entry name" value="alpha/beta-Hydrolases"/>
    <property type="match status" value="1"/>
</dbReference>
<dbReference type="PANTHER" id="PTHR48081:SF8">
    <property type="entry name" value="ALPHA_BETA HYDROLASE FOLD-3 DOMAIN-CONTAINING PROTEIN-RELATED"/>
    <property type="match status" value="1"/>
</dbReference>
<accession>K1PEG5</accession>
<dbReference type="GO" id="GO:0000731">
    <property type="term" value="P:DNA synthesis involved in DNA repair"/>
    <property type="evidence" value="ECO:0007669"/>
    <property type="project" value="InterPro"/>
</dbReference>
<dbReference type="HOGENOM" id="CLU_489403_0_0_1"/>
<evidence type="ECO:0000256" key="1">
    <source>
        <dbReference type="ARBA" id="ARBA00022801"/>
    </source>
</evidence>
<feature type="domain" description="Alpha/beta hydrolase fold-3" evidence="2">
    <location>
        <begin position="453"/>
        <end position="529"/>
    </location>
</feature>
<dbReference type="InterPro" id="IPR013094">
    <property type="entry name" value="AB_hydrolase_3"/>
</dbReference>
<proteinExistence type="predicted"/>
<feature type="domain" description="Alpha/beta hydrolase fold-3" evidence="2">
    <location>
        <begin position="261"/>
        <end position="377"/>
    </location>
</feature>
<protein>
    <submittedName>
        <fullName evidence="3">Arylacetamide deacetylase-like 1</fullName>
    </submittedName>
</protein>
<dbReference type="GO" id="GO:0016787">
    <property type="term" value="F:hydrolase activity"/>
    <property type="evidence" value="ECO:0007669"/>
    <property type="project" value="UniProtKB-KW"/>
</dbReference>
<dbReference type="InParanoid" id="K1PEG5"/>
<name>K1PEG5_MAGGI</name>
<dbReference type="Pfam" id="PF07859">
    <property type="entry name" value="Abhydrolase_3"/>
    <property type="match status" value="2"/>
</dbReference>
<evidence type="ECO:0000259" key="2">
    <source>
        <dbReference type="Pfam" id="PF07859"/>
    </source>
</evidence>